<evidence type="ECO:0000256" key="1">
    <source>
        <dbReference type="ARBA" id="ARBA00006484"/>
    </source>
</evidence>
<name>A0A2A8CW78_9BACT</name>
<evidence type="ECO:0000256" key="3">
    <source>
        <dbReference type="RuleBase" id="RU000363"/>
    </source>
</evidence>
<dbReference type="AlphaFoldDB" id="A0A2A8CW78"/>
<comment type="similarity">
    <text evidence="1 3">Belongs to the short-chain dehydrogenases/reductases (SDR) family.</text>
</comment>
<dbReference type="OrthoDB" id="9808814at2"/>
<accession>A0A2A8CW78</accession>
<evidence type="ECO:0000313" key="4">
    <source>
        <dbReference type="EMBL" id="PEN12847.1"/>
    </source>
</evidence>
<keyword evidence="5" id="KW-1185">Reference proteome</keyword>
<protein>
    <submittedName>
        <fullName evidence="4">Short chain dehydrogenase</fullName>
    </submittedName>
</protein>
<evidence type="ECO:0000313" key="5">
    <source>
        <dbReference type="Proteomes" id="UP000220102"/>
    </source>
</evidence>
<comment type="caution">
    <text evidence="4">The sequence shown here is derived from an EMBL/GenBank/DDBJ whole genome shotgun (WGS) entry which is preliminary data.</text>
</comment>
<dbReference type="PANTHER" id="PTHR44196">
    <property type="entry name" value="DEHYDROGENASE/REDUCTASE SDR FAMILY MEMBER 7B"/>
    <property type="match status" value="1"/>
</dbReference>
<dbReference type="EMBL" id="PDEQ01000006">
    <property type="protein sequence ID" value="PEN12847.1"/>
    <property type="molecule type" value="Genomic_DNA"/>
</dbReference>
<dbReference type="GO" id="GO:0016020">
    <property type="term" value="C:membrane"/>
    <property type="evidence" value="ECO:0007669"/>
    <property type="project" value="TreeGrafter"/>
</dbReference>
<dbReference type="PRINTS" id="PR00080">
    <property type="entry name" value="SDRFAMILY"/>
</dbReference>
<keyword evidence="2" id="KW-0560">Oxidoreductase</keyword>
<dbReference type="PANTHER" id="PTHR44196:SF1">
    <property type="entry name" value="DEHYDROGENASE_REDUCTASE SDR FAMILY MEMBER 7B"/>
    <property type="match status" value="1"/>
</dbReference>
<dbReference type="Proteomes" id="UP000220102">
    <property type="component" value="Unassembled WGS sequence"/>
</dbReference>
<evidence type="ECO:0000256" key="2">
    <source>
        <dbReference type="ARBA" id="ARBA00023002"/>
    </source>
</evidence>
<dbReference type="GO" id="GO:0016491">
    <property type="term" value="F:oxidoreductase activity"/>
    <property type="evidence" value="ECO:0007669"/>
    <property type="project" value="UniProtKB-KW"/>
</dbReference>
<reference evidence="4 5" key="1">
    <citation type="submission" date="2017-10" db="EMBL/GenBank/DDBJ databases">
        <title>Draft genome of Longibacter Salinarum.</title>
        <authorList>
            <person name="Goh K.M."/>
            <person name="Shamsir M.S."/>
            <person name="Lim S.W."/>
        </authorList>
    </citation>
    <scope>NUCLEOTIDE SEQUENCE [LARGE SCALE GENOMIC DNA]</scope>
    <source>
        <strain evidence="4 5">KCTC 52045</strain>
    </source>
</reference>
<dbReference type="InterPro" id="IPR036291">
    <property type="entry name" value="NAD(P)-bd_dom_sf"/>
</dbReference>
<dbReference type="PRINTS" id="PR00081">
    <property type="entry name" value="GDHRDH"/>
</dbReference>
<dbReference type="InterPro" id="IPR002347">
    <property type="entry name" value="SDR_fam"/>
</dbReference>
<dbReference type="Gene3D" id="3.40.50.720">
    <property type="entry name" value="NAD(P)-binding Rossmann-like Domain"/>
    <property type="match status" value="1"/>
</dbReference>
<dbReference type="SUPFAM" id="SSF51735">
    <property type="entry name" value="NAD(P)-binding Rossmann-fold domains"/>
    <property type="match status" value="1"/>
</dbReference>
<dbReference type="Pfam" id="PF00106">
    <property type="entry name" value="adh_short"/>
    <property type="match status" value="1"/>
</dbReference>
<proteinExistence type="inferred from homology"/>
<sequence length="307" mass="33361">MACDRVIYALSLSWHHPRLYNEPGILRMPLALTSRLTSHRAFITGAASGLGRAFCRHLARDGWTIGLADIDADGLAEAAREMQNLGAATHSVELDVTDATAFEAAANDFVEATGGIDLVINNAGLGAGGPFMDSTIDQWRSVIDVNLLGVVNGCKAFVPHLQRGGGHLMNIASIAAVASAPRMSMYNVTKAGVRSLSETLYGELKDDGIHVSVVMPSFFQTNIDRDLVGPDSARSMTQALMAKSDLSAADVAEHALEKAAKETIHVIYPTWMSRMIWYWKRLFPGSYVRSLPGREEEARNFANRSER</sequence>
<gene>
    <name evidence="4" type="ORF">CRI94_12645</name>
</gene>
<dbReference type="CDD" id="cd05233">
    <property type="entry name" value="SDR_c"/>
    <property type="match status" value="1"/>
</dbReference>
<organism evidence="4 5">
    <name type="scientific">Longibacter salinarum</name>
    <dbReference type="NCBI Taxonomy" id="1850348"/>
    <lineage>
        <taxon>Bacteria</taxon>
        <taxon>Pseudomonadati</taxon>
        <taxon>Rhodothermota</taxon>
        <taxon>Rhodothermia</taxon>
        <taxon>Rhodothermales</taxon>
        <taxon>Salisaetaceae</taxon>
        <taxon>Longibacter</taxon>
    </lineage>
</organism>